<protein>
    <submittedName>
        <fullName evidence="2">Uncharacterized protein</fullName>
    </submittedName>
</protein>
<keyword evidence="1" id="KW-0175">Coiled coil</keyword>
<dbReference type="KEGG" id="kng:KNAG_0F02460"/>
<dbReference type="EMBL" id="HE978319">
    <property type="protein sequence ID" value="CCK70911.1"/>
    <property type="molecule type" value="Genomic_DNA"/>
</dbReference>
<dbReference type="HOGENOM" id="CLU_150807_0_0_1"/>
<dbReference type="Proteomes" id="UP000006310">
    <property type="component" value="Chromosome 6"/>
</dbReference>
<dbReference type="OrthoDB" id="4070070at2759"/>
<feature type="coiled-coil region" evidence="1">
    <location>
        <begin position="44"/>
        <end position="71"/>
    </location>
</feature>
<dbReference type="RefSeq" id="XP_022465157.1">
    <property type="nucleotide sequence ID" value="XM_022608687.1"/>
</dbReference>
<dbReference type="GO" id="GO:0001403">
    <property type="term" value="P:invasive growth in response to glucose limitation"/>
    <property type="evidence" value="ECO:0007669"/>
    <property type="project" value="EnsemblFungi"/>
</dbReference>
<sequence length="143" mass="16485">MYSRRTIVIEEVEGWPGNGRAAAVGAPGDQLGDRNSSIHALLDMTRTQSILMEATRELHDLTEQIDTYHQNLPPSEDVMMNLPRMLGLLMESRERAKRLYRETLSIKTAEFTCDAQRLFDELQQEILRTDEMLSLYRGRGTYH</sequence>
<reference evidence="2 3" key="1">
    <citation type="journal article" date="2011" name="Proc. Natl. Acad. Sci. U.S.A.">
        <title>Evolutionary erosion of yeast sex chromosomes by mating-type switching accidents.</title>
        <authorList>
            <person name="Gordon J.L."/>
            <person name="Armisen D."/>
            <person name="Proux-Wera E."/>
            <person name="Oheigeartaigh S.S."/>
            <person name="Byrne K.P."/>
            <person name="Wolfe K.H."/>
        </authorList>
    </citation>
    <scope>NUCLEOTIDE SEQUENCE [LARGE SCALE GENOMIC DNA]</scope>
    <source>
        <strain evidence="3">ATCC MYA-139 / BCRC 22969 / CBS 8797 / CCRC 22969 / KCTC 17520 / NBRC 10181 / NCYC 3082</strain>
    </source>
</reference>
<proteinExistence type="predicted"/>
<evidence type="ECO:0000313" key="3">
    <source>
        <dbReference type="Proteomes" id="UP000006310"/>
    </source>
</evidence>
<dbReference type="GO" id="GO:1905907">
    <property type="term" value="P:negative regulation of amyloid fibril formation"/>
    <property type="evidence" value="ECO:0007669"/>
    <property type="project" value="EnsemblFungi"/>
</dbReference>
<accession>J7S8G7</accession>
<organism evidence="2 3">
    <name type="scientific">Huiozyma naganishii (strain ATCC MYA-139 / BCRC 22969 / CBS 8797 / KCTC 17520 / NBRC 10181 / NCYC 3082 / Yp74L-3)</name>
    <name type="common">Yeast</name>
    <name type="synonym">Kazachstania naganishii</name>
    <dbReference type="NCBI Taxonomy" id="1071383"/>
    <lineage>
        <taxon>Eukaryota</taxon>
        <taxon>Fungi</taxon>
        <taxon>Dikarya</taxon>
        <taxon>Ascomycota</taxon>
        <taxon>Saccharomycotina</taxon>
        <taxon>Saccharomycetes</taxon>
        <taxon>Saccharomycetales</taxon>
        <taxon>Saccharomycetaceae</taxon>
        <taxon>Huiozyma</taxon>
    </lineage>
</organism>
<evidence type="ECO:0000256" key="1">
    <source>
        <dbReference type="SAM" id="Coils"/>
    </source>
</evidence>
<name>J7S8G7_HUIN7</name>
<keyword evidence="3" id="KW-1185">Reference proteome</keyword>
<dbReference type="GeneID" id="34526626"/>
<gene>
    <name evidence="2" type="primary">KNAG0F02460</name>
    <name evidence="2" type="ordered locus">KNAG_0F02460</name>
</gene>
<dbReference type="OMA" id="ILMEATR"/>
<reference evidence="3" key="2">
    <citation type="submission" date="2012-08" db="EMBL/GenBank/DDBJ databases">
        <title>Genome sequence of Kazachstania naganishii.</title>
        <authorList>
            <person name="Gordon J.L."/>
            <person name="Armisen D."/>
            <person name="Proux-Wera E."/>
            <person name="OhEigeartaigh S.S."/>
            <person name="Byrne K.P."/>
            <person name="Wolfe K.H."/>
        </authorList>
    </citation>
    <scope>NUCLEOTIDE SEQUENCE [LARGE SCALE GENOMIC DNA]</scope>
    <source>
        <strain evidence="3">ATCC MYA-139 / BCRC 22969 / CBS 8797 / CCRC 22969 / KCTC 17520 / NBRC 10181 / NCYC 3082</strain>
    </source>
</reference>
<dbReference type="AlphaFoldDB" id="J7S8G7"/>
<evidence type="ECO:0000313" key="2">
    <source>
        <dbReference type="EMBL" id="CCK70911.1"/>
    </source>
</evidence>